<dbReference type="AlphaFoldDB" id="J3PFM7"/>
<dbReference type="PANTHER" id="PTHR43817:SF1">
    <property type="entry name" value="HYDROLASE, FAMILY 43, PUTATIVE (AFU_ORTHOLOGUE AFUA_3G01660)-RELATED"/>
    <property type="match status" value="1"/>
</dbReference>
<evidence type="ECO:0000256" key="8">
    <source>
        <dbReference type="PIRSR" id="PIRSR606710-2"/>
    </source>
</evidence>
<keyword evidence="6 9" id="KW-0326">Glycosidase</keyword>
<keyword evidence="5 9" id="KW-0378">Hydrolase</keyword>
<dbReference type="HOGENOM" id="CLU_009397_2_1_1"/>
<dbReference type="SUPFAM" id="SSF75005">
    <property type="entry name" value="Arabinanase/levansucrase/invertase"/>
    <property type="match status" value="1"/>
</dbReference>
<evidence type="ECO:0000313" key="13">
    <source>
        <dbReference type="EnsemblFungi" id="EJT70129"/>
    </source>
</evidence>
<sequence>MYSFKDVLRGASMAAVALLTTLGQAQDAGSQLSIRSPPVNYTNVLIPQRADPHIVKHTDGNYYFTATVPEYNKVIVRQATTIQGLATAREVVVFDRAKSKAGVGFVWAPELHLIDGKWHIYFALGRQAPFDIRMFVIAADGPNPTTATWSEKGFITTDFDTFSLDATTFAVGGTRYLCWAQADPRFENGAGTSLFLAPMIDAVTIQKPAIVISRPDQPFERIGFLVNEGAYVMERNGKLFLTYSASATDSNYAMGLLTADVKANLMDPKSWVKNKGPIFKTNDATKGFGPGHSAFTVSEDGKSDVLVYHARNFKDIKGDPLNDPNRATRVQKLYWRQNGTPDFGVPVAEGPHPMRLRNAADQNLYIHHEGVGKAVTLDGTGAVQDTQFRVLSPGLDGSDGTVSFESASNPGTFLRVMGTGLQLVAQRGADANFSQEASFRQVTGLADRAGVSFESVSAPERFIHGGVNGPAQVSFVSGTAQERQSTFFFE</sequence>
<dbReference type="InterPro" id="IPR036195">
    <property type="entry name" value="AbfB_ABD_sf"/>
</dbReference>
<name>J3PFM7_GAET3</name>
<dbReference type="SUPFAM" id="SSF110221">
    <property type="entry name" value="AbfB domain"/>
    <property type="match status" value="1"/>
</dbReference>
<feature type="site" description="Important for catalytic activity, responsible for pKa modulation of the active site Glu and correct orientation of both the proton donor and substrate" evidence="8">
    <location>
        <position position="165"/>
    </location>
</feature>
<dbReference type="InterPro" id="IPR007934">
    <property type="entry name" value="AbfB_ABD"/>
</dbReference>
<dbReference type="EnsemblFungi" id="EJT70129">
    <property type="protein sequence ID" value="EJT70129"/>
    <property type="gene ID" value="GGTG_12302"/>
</dbReference>
<feature type="active site" description="Proton acceptor" evidence="7">
    <location>
        <position position="51"/>
    </location>
</feature>
<feature type="domain" description="Alpha-L-arabinofuranosidase B arabinose-binding" evidence="11">
    <location>
        <begin position="355"/>
        <end position="464"/>
    </location>
</feature>
<evidence type="ECO:0000256" key="2">
    <source>
        <dbReference type="ARBA" id="ARBA00009865"/>
    </source>
</evidence>
<evidence type="ECO:0000256" key="9">
    <source>
        <dbReference type="RuleBase" id="RU361187"/>
    </source>
</evidence>
<reference evidence="14" key="1">
    <citation type="submission" date="2010-07" db="EMBL/GenBank/DDBJ databases">
        <title>The genome sequence of Gaeumannomyces graminis var. tritici strain R3-111a-1.</title>
        <authorList>
            <consortium name="The Broad Institute Genome Sequencing Platform"/>
            <person name="Ma L.-J."/>
            <person name="Dead R."/>
            <person name="Young S."/>
            <person name="Zeng Q."/>
            <person name="Koehrsen M."/>
            <person name="Alvarado L."/>
            <person name="Berlin A."/>
            <person name="Chapman S.B."/>
            <person name="Chen Z."/>
            <person name="Freedman E."/>
            <person name="Gellesch M."/>
            <person name="Goldberg J."/>
            <person name="Griggs A."/>
            <person name="Gujja S."/>
            <person name="Heilman E.R."/>
            <person name="Heiman D."/>
            <person name="Hepburn T."/>
            <person name="Howarth C."/>
            <person name="Jen D."/>
            <person name="Larson L."/>
            <person name="Mehta T."/>
            <person name="Neiman D."/>
            <person name="Pearson M."/>
            <person name="Roberts A."/>
            <person name="Saif S."/>
            <person name="Shea T."/>
            <person name="Shenoy N."/>
            <person name="Sisk P."/>
            <person name="Stolte C."/>
            <person name="Sykes S."/>
            <person name="Walk T."/>
            <person name="White J."/>
            <person name="Yandava C."/>
            <person name="Haas B."/>
            <person name="Nusbaum C."/>
            <person name="Birren B."/>
        </authorList>
    </citation>
    <scope>NUCLEOTIDE SEQUENCE [LARGE SCALE GENOMIC DNA]</scope>
    <source>
        <strain evidence="14">R3-111a-1</strain>
    </source>
</reference>
<evidence type="ECO:0000256" key="5">
    <source>
        <dbReference type="ARBA" id="ARBA00022801"/>
    </source>
</evidence>
<dbReference type="RefSeq" id="XP_009228463.1">
    <property type="nucleotide sequence ID" value="XM_009230199.1"/>
</dbReference>
<dbReference type="GeneID" id="20352760"/>
<dbReference type="EMBL" id="GL385402">
    <property type="protein sequence ID" value="EJT70129.1"/>
    <property type="molecule type" value="Genomic_DNA"/>
</dbReference>
<evidence type="ECO:0000259" key="11">
    <source>
        <dbReference type="Pfam" id="PF05270"/>
    </source>
</evidence>
<reference evidence="12" key="2">
    <citation type="submission" date="2010-07" db="EMBL/GenBank/DDBJ databases">
        <authorList>
            <consortium name="The Broad Institute Genome Sequencing Platform"/>
            <consortium name="Broad Institute Genome Sequencing Center for Infectious Disease"/>
            <person name="Ma L.-J."/>
            <person name="Dead R."/>
            <person name="Young S."/>
            <person name="Zeng Q."/>
            <person name="Koehrsen M."/>
            <person name="Alvarado L."/>
            <person name="Berlin A."/>
            <person name="Chapman S.B."/>
            <person name="Chen Z."/>
            <person name="Freedman E."/>
            <person name="Gellesch M."/>
            <person name="Goldberg J."/>
            <person name="Griggs A."/>
            <person name="Gujja S."/>
            <person name="Heilman E.R."/>
            <person name="Heiman D."/>
            <person name="Hepburn T."/>
            <person name="Howarth C."/>
            <person name="Jen D."/>
            <person name="Larson L."/>
            <person name="Mehta T."/>
            <person name="Neiman D."/>
            <person name="Pearson M."/>
            <person name="Roberts A."/>
            <person name="Saif S."/>
            <person name="Shea T."/>
            <person name="Shenoy N."/>
            <person name="Sisk P."/>
            <person name="Stolte C."/>
            <person name="Sykes S."/>
            <person name="Walk T."/>
            <person name="White J."/>
            <person name="Yandava C."/>
            <person name="Haas B."/>
            <person name="Nusbaum C."/>
            <person name="Birren B."/>
        </authorList>
    </citation>
    <scope>NUCLEOTIDE SEQUENCE</scope>
    <source>
        <strain evidence="12">R3-111a-1</strain>
    </source>
</reference>
<dbReference type="STRING" id="644352.J3PFM7"/>
<dbReference type="Gene3D" id="2.80.10.50">
    <property type="match status" value="1"/>
</dbReference>
<feature type="chain" id="PRO_5015095345" description="non-reducing end alpha-L-arabinofuranosidase" evidence="10">
    <location>
        <begin position="26"/>
        <end position="490"/>
    </location>
</feature>
<dbReference type="GO" id="GO:0046556">
    <property type="term" value="F:alpha-L-arabinofuranosidase activity"/>
    <property type="evidence" value="ECO:0007669"/>
    <property type="project" value="UniProtKB-EC"/>
</dbReference>
<dbReference type="InterPro" id="IPR023296">
    <property type="entry name" value="Glyco_hydro_beta-prop_sf"/>
</dbReference>
<dbReference type="VEuPathDB" id="FungiDB:GGTG_12302"/>
<evidence type="ECO:0000256" key="3">
    <source>
        <dbReference type="ARBA" id="ARBA00012670"/>
    </source>
</evidence>
<dbReference type="Proteomes" id="UP000006039">
    <property type="component" value="Unassembled WGS sequence"/>
</dbReference>
<proteinExistence type="inferred from homology"/>
<dbReference type="EC" id="3.2.1.55" evidence="3"/>
<dbReference type="GO" id="GO:0046373">
    <property type="term" value="P:L-arabinose metabolic process"/>
    <property type="evidence" value="ECO:0007669"/>
    <property type="project" value="InterPro"/>
</dbReference>
<reference evidence="12" key="3">
    <citation type="submission" date="2010-09" db="EMBL/GenBank/DDBJ databases">
        <title>Annotation of Gaeumannomyces graminis var. tritici R3-111a-1.</title>
        <authorList>
            <consortium name="The Broad Institute Genome Sequencing Platform"/>
            <person name="Ma L.-J."/>
            <person name="Dead R."/>
            <person name="Young S.K."/>
            <person name="Zeng Q."/>
            <person name="Gargeya S."/>
            <person name="Fitzgerald M."/>
            <person name="Haas B."/>
            <person name="Abouelleil A."/>
            <person name="Alvarado L."/>
            <person name="Arachchi H.M."/>
            <person name="Berlin A."/>
            <person name="Brown A."/>
            <person name="Chapman S.B."/>
            <person name="Chen Z."/>
            <person name="Dunbar C."/>
            <person name="Freedman E."/>
            <person name="Gearin G."/>
            <person name="Gellesch M."/>
            <person name="Goldberg J."/>
            <person name="Griggs A."/>
            <person name="Gujja S."/>
            <person name="Heiman D."/>
            <person name="Howarth C."/>
            <person name="Larson L."/>
            <person name="Lui A."/>
            <person name="MacDonald P.J.P."/>
            <person name="Mehta T."/>
            <person name="Montmayeur A."/>
            <person name="Murphy C."/>
            <person name="Neiman D."/>
            <person name="Pearson M."/>
            <person name="Priest M."/>
            <person name="Roberts A."/>
            <person name="Saif S."/>
            <person name="Shea T."/>
            <person name="Shenoy N."/>
            <person name="Sisk P."/>
            <person name="Stolte C."/>
            <person name="Sykes S."/>
            <person name="Yandava C."/>
            <person name="Wortman J."/>
            <person name="Nusbaum C."/>
            <person name="Birren B."/>
        </authorList>
    </citation>
    <scope>NUCLEOTIDE SEQUENCE</scope>
    <source>
        <strain evidence="12">R3-111a-1</strain>
    </source>
</reference>
<keyword evidence="4 10" id="KW-0732">Signal</keyword>
<evidence type="ECO:0000256" key="1">
    <source>
        <dbReference type="ARBA" id="ARBA00001462"/>
    </source>
</evidence>
<comment type="catalytic activity">
    <reaction evidence="1">
        <text>Hydrolysis of terminal non-reducing alpha-L-arabinofuranoside residues in alpha-L-arabinosides.</text>
        <dbReference type="EC" id="3.2.1.55"/>
    </reaction>
</comment>
<dbReference type="Gene3D" id="2.115.10.20">
    <property type="entry name" value="Glycosyl hydrolase domain, family 43"/>
    <property type="match status" value="1"/>
</dbReference>
<reference evidence="13" key="4">
    <citation type="journal article" date="2015" name="G3 (Bethesda)">
        <title>Genome sequences of three phytopathogenic species of the Magnaporthaceae family of fungi.</title>
        <authorList>
            <person name="Okagaki L.H."/>
            <person name="Nunes C.C."/>
            <person name="Sailsbery J."/>
            <person name="Clay B."/>
            <person name="Brown D."/>
            <person name="John T."/>
            <person name="Oh Y."/>
            <person name="Young N."/>
            <person name="Fitzgerald M."/>
            <person name="Haas B.J."/>
            <person name="Zeng Q."/>
            <person name="Young S."/>
            <person name="Adiconis X."/>
            <person name="Fan L."/>
            <person name="Levin J.Z."/>
            <person name="Mitchell T.K."/>
            <person name="Okubara P.A."/>
            <person name="Farman M.L."/>
            <person name="Kohn L.M."/>
            <person name="Birren B."/>
            <person name="Ma L.-J."/>
            <person name="Dean R.A."/>
        </authorList>
    </citation>
    <scope>NUCLEOTIDE SEQUENCE</scope>
    <source>
        <strain evidence="13">R3-111a-1</strain>
    </source>
</reference>
<dbReference type="OrthoDB" id="272289at2759"/>
<dbReference type="CDD" id="cd23265">
    <property type="entry name" value="beta-trefoil_ABD_ABFB-like"/>
    <property type="match status" value="1"/>
</dbReference>
<accession>J3PFM7</accession>
<protein>
    <recommendedName>
        <fullName evidence="3">non-reducing end alpha-L-arabinofuranosidase</fullName>
        <ecNumber evidence="3">3.2.1.55</ecNumber>
    </recommendedName>
</protein>
<comment type="similarity">
    <text evidence="2 9">Belongs to the glycosyl hydrolase 43 family.</text>
</comment>
<gene>
    <name evidence="13" type="primary">20352760</name>
    <name evidence="12" type="ORF">GGTG_12302</name>
</gene>
<evidence type="ECO:0000256" key="7">
    <source>
        <dbReference type="PIRSR" id="PIRSR606710-1"/>
    </source>
</evidence>
<dbReference type="eggNOG" id="ENOG502R8XS">
    <property type="taxonomic scope" value="Eukaryota"/>
</dbReference>
<feature type="signal peptide" evidence="10">
    <location>
        <begin position="1"/>
        <end position="25"/>
    </location>
</feature>
<evidence type="ECO:0000256" key="6">
    <source>
        <dbReference type="ARBA" id="ARBA00023295"/>
    </source>
</evidence>
<keyword evidence="14" id="KW-1185">Reference proteome</keyword>
<reference evidence="13" key="5">
    <citation type="submission" date="2018-04" db="UniProtKB">
        <authorList>
            <consortium name="EnsemblFungi"/>
        </authorList>
    </citation>
    <scope>IDENTIFICATION</scope>
    <source>
        <strain evidence="13">R3-111a-1</strain>
    </source>
</reference>
<organism evidence="12">
    <name type="scientific">Gaeumannomyces tritici (strain R3-111a-1)</name>
    <name type="common">Wheat and barley take-all root rot fungus</name>
    <name type="synonym">Gaeumannomyces graminis var. tritici</name>
    <dbReference type="NCBI Taxonomy" id="644352"/>
    <lineage>
        <taxon>Eukaryota</taxon>
        <taxon>Fungi</taxon>
        <taxon>Dikarya</taxon>
        <taxon>Ascomycota</taxon>
        <taxon>Pezizomycotina</taxon>
        <taxon>Sordariomycetes</taxon>
        <taxon>Sordariomycetidae</taxon>
        <taxon>Magnaporthales</taxon>
        <taxon>Magnaporthaceae</taxon>
        <taxon>Gaeumannomyces</taxon>
    </lineage>
</organism>
<evidence type="ECO:0000313" key="12">
    <source>
        <dbReference type="EMBL" id="EJT70129.1"/>
    </source>
</evidence>
<evidence type="ECO:0000256" key="4">
    <source>
        <dbReference type="ARBA" id="ARBA00022729"/>
    </source>
</evidence>
<dbReference type="Pfam" id="PF04616">
    <property type="entry name" value="Glyco_hydro_43"/>
    <property type="match status" value="1"/>
</dbReference>
<evidence type="ECO:0000313" key="14">
    <source>
        <dbReference type="Proteomes" id="UP000006039"/>
    </source>
</evidence>
<dbReference type="InterPro" id="IPR006710">
    <property type="entry name" value="Glyco_hydro_43"/>
</dbReference>
<dbReference type="PANTHER" id="PTHR43817">
    <property type="entry name" value="GLYCOSYL HYDROLASE"/>
    <property type="match status" value="1"/>
</dbReference>
<evidence type="ECO:0000256" key="10">
    <source>
        <dbReference type="SAM" id="SignalP"/>
    </source>
</evidence>
<dbReference type="Pfam" id="PF05270">
    <property type="entry name" value="AbfB"/>
    <property type="match status" value="1"/>
</dbReference>
<feature type="active site" description="Proton donor" evidence="7">
    <location>
        <position position="228"/>
    </location>
</feature>